<evidence type="ECO:0000313" key="9">
    <source>
        <dbReference type="Proteomes" id="UP000317371"/>
    </source>
</evidence>
<feature type="transmembrane region" description="Helical" evidence="6">
    <location>
        <begin position="98"/>
        <end position="119"/>
    </location>
</feature>
<feature type="domain" description="EamA" evidence="7">
    <location>
        <begin position="36"/>
        <end position="168"/>
    </location>
</feature>
<feature type="transmembrane region" description="Helical" evidence="6">
    <location>
        <begin position="294"/>
        <end position="314"/>
    </location>
</feature>
<keyword evidence="4 6" id="KW-1133">Transmembrane helix</keyword>
<dbReference type="RefSeq" id="WP_141608194.1">
    <property type="nucleotide sequence ID" value="NZ_VIGC02000001.1"/>
</dbReference>
<evidence type="ECO:0000313" key="8">
    <source>
        <dbReference type="EMBL" id="TQE97981.1"/>
    </source>
</evidence>
<dbReference type="EMBL" id="VIGC01000001">
    <property type="protein sequence ID" value="TQE97981.1"/>
    <property type="molecule type" value="Genomic_DNA"/>
</dbReference>
<feature type="transmembrane region" description="Helical" evidence="6">
    <location>
        <begin position="125"/>
        <end position="144"/>
    </location>
</feature>
<sequence>MPTVVADKPASMVAPPAVGRATPGQSPISQQARNRGWVLALFATLCFSVAAPVARAAILAGFDATSLLAARMVLATFLLAAAIAAVNPARLKIDGPGLRMAFLVGLLNGVGMLCFFWALNFVEASLISMIISLSPLFVLSLLALRGERVTYRHGVRLVLALSGVYLLIGPSGHIHWTGFGLAFFAVMLFSLQMALIQWYLPAYDSRTVVFYVTGSMTLVVLAGWWLMGAHWAAPGWGGWLAVAVLAVVSTFLSRLAYFAAVAILGSGQLALLGPLETLLTIVWSTLFLHEQLTWLQMVGGLLILLSAALAIQRLGRARQRPRWRLRPRP</sequence>
<dbReference type="Pfam" id="PF00892">
    <property type="entry name" value="EamA"/>
    <property type="match status" value="2"/>
</dbReference>
<accession>A0A540VMJ5</accession>
<evidence type="ECO:0000256" key="6">
    <source>
        <dbReference type="SAM" id="Phobius"/>
    </source>
</evidence>
<dbReference type="InterPro" id="IPR037185">
    <property type="entry name" value="EmrE-like"/>
</dbReference>
<dbReference type="InterPro" id="IPR000620">
    <property type="entry name" value="EamA_dom"/>
</dbReference>
<feature type="transmembrane region" description="Helical" evidence="6">
    <location>
        <begin position="174"/>
        <end position="196"/>
    </location>
</feature>
<dbReference type="GO" id="GO:0016020">
    <property type="term" value="C:membrane"/>
    <property type="evidence" value="ECO:0007669"/>
    <property type="project" value="UniProtKB-SubCell"/>
</dbReference>
<proteinExistence type="inferred from homology"/>
<dbReference type="OrthoDB" id="505850at2"/>
<evidence type="ECO:0000256" key="2">
    <source>
        <dbReference type="ARBA" id="ARBA00007362"/>
    </source>
</evidence>
<reference evidence="8 9" key="1">
    <citation type="submission" date="2019-06" db="EMBL/GenBank/DDBJ databases">
        <title>Genome sequence of Litorilinea aerophila BAA-2444.</title>
        <authorList>
            <person name="Maclea K.S."/>
            <person name="Maurais E.G."/>
            <person name="Iannazzi L.C."/>
        </authorList>
    </citation>
    <scope>NUCLEOTIDE SEQUENCE [LARGE SCALE GENOMIC DNA]</scope>
    <source>
        <strain evidence="8 9">ATCC BAA-2444</strain>
    </source>
</reference>
<keyword evidence="5 6" id="KW-0472">Membrane</keyword>
<feature type="transmembrane region" description="Helical" evidence="6">
    <location>
        <begin position="208"/>
        <end position="227"/>
    </location>
</feature>
<dbReference type="InParanoid" id="A0A540VMJ5"/>
<dbReference type="PANTHER" id="PTHR32322">
    <property type="entry name" value="INNER MEMBRANE TRANSPORTER"/>
    <property type="match status" value="1"/>
</dbReference>
<name>A0A540VMJ5_9CHLR</name>
<evidence type="ECO:0000256" key="4">
    <source>
        <dbReference type="ARBA" id="ARBA00022989"/>
    </source>
</evidence>
<dbReference type="SUPFAM" id="SSF103481">
    <property type="entry name" value="Multidrug resistance efflux transporter EmrE"/>
    <property type="match status" value="2"/>
</dbReference>
<feature type="transmembrane region" description="Helical" evidence="6">
    <location>
        <begin position="239"/>
        <end position="257"/>
    </location>
</feature>
<keyword evidence="3 6" id="KW-0812">Transmembrane</keyword>
<comment type="subcellular location">
    <subcellularLocation>
        <location evidence="1">Membrane</location>
        <topology evidence="1">Multi-pass membrane protein</topology>
    </subcellularLocation>
</comment>
<feature type="transmembrane region" description="Helical" evidence="6">
    <location>
        <begin position="37"/>
        <end position="62"/>
    </location>
</feature>
<feature type="transmembrane region" description="Helical" evidence="6">
    <location>
        <begin position="269"/>
        <end position="288"/>
    </location>
</feature>
<evidence type="ECO:0000256" key="5">
    <source>
        <dbReference type="ARBA" id="ARBA00023136"/>
    </source>
</evidence>
<evidence type="ECO:0000256" key="1">
    <source>
        <dbReference type="ARBA" id="ARBA00004141"/>
    </source>
</evidence>
<organism evidence="8 9">
    <name type="scientific">Litorilinea aerophila</name>
    <dbReference type="NCBI Taxonomy" id="1204385"/>
    <lineage>
        <taxon>Bacteria</taxon>
        <taxon>Bacillati</taxon>
        <taxon>Chloroflexota</taxon>
        <taxon>Caldilineae</taxon>
        <taxon>Caldilineales</taxon>
        <taxon>Caldilineaceae</taxon>
        <taxon>Litorilinea</taxon>
    </lineage>
</organism>
<gene>
    <name evidence="8" type="ORF">FKZ61_00965</name>
</gene>
<evidence type="ECO:0000256" key="3">
    <source>
        <dbReference type="ARBA" id="ARBA00022692"/>
    </source>
</evidence>
<feature type="transmembrane region" description="Helical" evidence="6">
    <location>
        <begin position="68"/>
        <end position="86"/>
    </location>
</feature>
<comment type="similarity">
    <text evidence="2">Belongs to the EamA transporter family.</text>
</comment>
<dbReference type="PANTHER" id="PTHR32322:SF2">
    <property type="entry name" value="EAMA DOMAIN-CONTAINING PROTEIN"/>
    <property type="match status" value="1"/>
</dbReference>
<dbReference type="InterPro" id="IPR050638">
    <property type="entry name" value="AA-Vitamin_Transporters"/>
</dbReference>
<dbReference type="AlphaFoldDB" id="A0A540VMJ5"/>
<protein>
    <submittedName>
        <fullName evidence="8">DMT family transporter</fullName>
    </submittedName>
</protein>
<feature type="transmembrane region" description="Helical" evidence="6">
    <location>
        <begin position="151"/>
        <end position="168"/>
    </location>
</feature>
<keyword evidence="9" id="KW-1185">Reference proteome</keyword>
<feature type="domain" description="EamA" evidence="7">
    <location>
        <begin position="177"/>
        <end position="310"/>
    </location>
</feature>
<evidence type="ECO:0000259" key="7">
    <source>
        <dbReference type="Pfam" id="PF00892"/>
    </source>
</evidence>
<dbReference type="Proteomes" id="UP000317371">
    <property type="component" value="Unassembled WGS sequence"/>
</dbReference>
<comment type="caution">
    <text evidence="8">The sequence shown here is derived from an EMBL/GenBank/DDBJ whole genome shotgun (WGS) entry which is preliminary data.</text>
</comment>